<proteinExistence type="inferred from homology"/>
<feature type="compositionally biased region" description="Basic and acidic residues" evidence="2">
    <location>
        <begin position="357"/>
        <end position="375"/>
    </location>
</feature>
<dbReference type="OrthoDB" id="2409683at2759"/>
<dbReference type="InterPro" id="IPR001466">
    <property type="entry name" value="Beta-lactam-related"/>
</dbReference>
<dbReference type="AlphaFoldDB" id="A0A9P6IQQ3"/>
<feature type="region of interest" description="Disordered" evidence="2">
    <location>
        <begin position="338"/>
        <end position="375"/>
    </location>
</feature>
<evidence type="ECO:0000259" key="3">
    <source>
        <dbReference type="Pfam" id="PF00144"/>
    </source>
</evidence>
<feature type="domain" description="Beta-lactamase-related" evidence="3">
    <location>
        <begin position="447"/>
        <end position="547"/>
    </location>
</feature>
<dbReference type="Proteomes" id="UP000738359">
    <property type="component" value="Unassembled WGS sequence"/>
</dbReference>
<gene>
    <name evidence="4" type="ORF">BGZ70_004591</name>
</gene>
<comment type="caution">
    <text evidence="4">The sequence shown here is derived from an EMBL/GenBank/DDBJ whole genome shotgun (WGS) entry which is preliminary data.</text>
</comment>
<evidence type="ECO:0000313" key="4">
    <source>
        <dbReference type="EMBL" id="KAF9944498.1"/>
    </source>
</evidence>
<accession>A0A9P6IQQ3</accession>
<dbReference type="EMBL" id="JAAAHY010002420">
    <property type="protein sequence ID" value="KAF9944498.1"/>
    <property type="molecule type" value="Genomic_DNA"/>
</dbReference>
<feature type="non-terminal residue" evidence="4">
    <location>
        <position position="1"/>
    </location>
</feature>
<organism evidence="4 5">
    <name type="scientific">Mortierella alpina</name>
    <name type="common">Oleaginous fungus</name>
    <name type="synonym">Mortierella renispora</name>
    <dbReference type="NCBI Taxonomy" id="64518"/>
    <lineage>
        <taxon>Eukaryota</taxon>
        <taxon>Fungi</taxon>
        <taxon>Fungi incertae sedis</taxon>
        <taxon>Mucoromycota</taxon>
        <taxon>Mortierellomycotina</taxon>
        <taxon>Mortierellomycetes</taxon>
        <taxon>Mortierellales</taxon>
        <taxon>Mortierellaceae</taxon>
        <taxon>Mortierella</taxon>
    </lineage>
</organism>
<feature type="non-terminal residue" evidence="4">
    <location>
        <position position="548"/>
    </location>
</feature>
<comment type="similarity">
    <text evidence="1">Belongs to the peptidase S12 family.</text>
</comment>
<dbReference type="PANTHER" id="PTHR46825:SF15">
    <property type="entry name" value="BETA-LACTAMASE-RELATED DOMAIN-CONTAINING PROTEIN"/>
    <property type="match status" value="1"/>
</dbReference>
<dbReference type="Gene3D" id="3.40.710.10">
    <property type="entry name" value="DD-peptidase/beta-lactamase superfamily"/>
    <property type="match status" value="1"/>
</dbReference>
<feature type="region of interest" description="Disordered" evidence="2">
    <location>
        <begin position="220"/>
        <end position="260"/>
    </location>
</feature>
<feature type="region of interest" description="Disordered" evidence="2">
    <location>
        <begin position="154"/>
        <end position="182"/>
    </location>
</feature>
<reference evidence="4" key="1">
    <citation type="journal article" date="2020" name="Fungal Divers.">
        <title>Resolving the Mortierellaceae phylogeny through synthesis of multi-gene phylogenetics and phylogenomics.</title>
        <authorList>
            <person name="Vandepol N."/>
            <person name="Liber J."/>
            <person name="Desiro A."/>
            <person name="Na H."/>
            <person name="Kennedy M."/>
            <person name="Barry K."/>
            <person name="Grigoriev I.V."/>
            <person name="Miller A.N."/>
            <person name="O'Donnell K."/>
            <person name="Stajich J.E."/>
            <person name="Bonito G."/>
        </authorList>
    </citation>
    <scope>NUCLEOTIDE SEQUENCE</scope>
    <source>
        <strain evidence="4">CK1249</strain>
    </source>
</reference>
<dbReference type="Pfam" id="PF00144">
    <property type="entry name" value="Beta-lactamase"/>
    <property type="match status" value="1"/>
</dbReference>
<name>A0A9P6IQQ3_MORAP</name>
<dbReference type="PANTHER" id="PTHR46825">
    <property type="entry name" value="D-ALANYL-D-ALANINE-CARBOXYPEPTIDASE/ENDOPEPTIDASE AMPH"/>
    <property type="match status" value="1"/>
</dbReference>
<dbReference type="SUPFAM" id="SSF56601">
    <property type="entry name" value="beta-lactamase/transpeptidase-like"/>
    <property type="match status" value="1"/>
</dbReference>
<evidence type="ECO:0000313" key="5">
    <source>
        <dbReference type="Proteomes" id="UP000738359"/>
    </source>
</evidence>
<protein>
    <recommendedName>
        <fullName evidence="3">Beta-lactamase-related domain-containing protein</fullName>
    </recommendedName>
</protein>
<dbReference type="InterPro" id="IPR012338">
    <property type="entry name" value="Beta-lactam/transpept-like"/>
</dbReference>
<evidence type="ECO:0000256" key="1">
    <source>
        <dbReference type="ARBA" id="ARBA00038215"/>
    </source>
</evidence>
<evidence type="ECO:0000256" key="2">
    <source>
        <dbReference type="SAM" id="MobiDB-lite"/>
    </source>
</evidence>
<keyword evidence="5" id="KW-1185">Reference proteome</keyword>
<dbReference type="InterPro" id="IPR050491">
    <property type="entry name" value="AmpC-like"/>
</dbReference>
<sequence length="548" mass="59849">DSAAMPFLYDFYLSATTSASRPHSPALQLQERGLTPPTHPSELKYCILRPQRTDRTAIPITNTLGPNTDLDFIPALALVAANYPARWIWWGTEALQMVVFGRQLKNVIMEWKWKQGRTRIGGPILHRLIGCSFRVAPDRRYCWRVGSGKRRIHVDATDSQSRTAGNAEGNSGGNGGGSSITTARRHQGRELALPGRTDLSRTAAGGGWFNSFFTRTNNASAAESRPGDVPLNDVRTPSSPLPHMAGAETEGAMSEPSQVSTGVDGIPLSVQEATADGTGEVDEELGCYHCREENRSATSRRLEIYAEVGDRCETAMMLMCTRLDDLFMSIPEEKKNGVFVSNNGGSEAVAGSGSPVGRRDSPDEGAERNNIGRENGENVGVATRTEDWMLASDQRSEISVLKRLFAGRYTWRAWLKWTVAAILITLSSLYHVLGAKAPLGDLHATIEKTRLQLGIPGLSVAVLYKGEIIFAEGFGKRNAQGDEYKASTLQPIGSVTKSFTAAAIGEMVAEGKLDWDTTPVNKYLPEFQYKDPVLTSQLTFIDLLSHRT</sequence>